<keyword evidence="2" id="KW-1185">Reference proteome</keyword>
<protein>
    <submittedName>
        <fullName evidence="1">Uncharacterized protein</fullName>
    </submittedName>
</protein>
<gene>
    <name evidence="1" type="ORF">A1OE_691</name>
</gene>
<evidence type="ECO:0000313" key="1">
    <source>
        <dbReference type="EMBL" id="AFX98879.1"/>
    </source>
</evidence>
<organism evidence="1 2">
    <name type="scientific">Candidatus Endolissoclinum faulkneri L2</name>
    <dbReference type="NCBI Taxonomy" id="1193729"/>
    <lineage>
        <taxon>Bacteria</taxon>
        <taxon>Pseudomonadati</taxon>
        <taxon>Pseudomonadota</taxon>
        <taxon>Alphaproteobacteria</taxon>
        <taxon>Rhodospirillales</taxon>
        <taxon>Rhodospirillaceae</taxon>
        <taxon>Candidatus Endolissoclinum</taxon>
    </lineage>
</organism>
<dbReference type="HOGENOM" id="CLU_3041479_0_0_5"/>
<dbReference type="STRING" id="1193729.A1OE_691"/>
<sequence length="54" mass="6639">MAKTAKEKHLAYGLYNYYNAKLSWIDHQMLASFWREIIHTKFINQYIMFRVILQ</sequence>
<proteinExistence type="predicted"/>
<accession>K7YQQ6</accession>
<evidence type="ECO:0000313" key="2">
    <source>
        <dbReference type="Proteomes" id="UP000010077"/>
    </source>
</evidence>
<dbReference type="KEGG" id="thal:A1OE_691"/>
<reference evidence="1 2" key="1">
    <citation type="journal article" date="2012" name="Proc. Natl. Acad. Sci. U.S.A.">
        <title>Genome streamlining and chemical defense in a coral reef symbiosis.</title>
        <authorList>
            <person name="Kwan J.C."/>
            <person name="Donia M.S."/>
            <person name="Han A.W."/>
            <person name="Hirose E."/>
            <person name="Haygood M.G."/>
            <person name="Schmidt E.W."/>
        </authorList>
    </citation>
    <scope>NUCLEOTIDE SEQUENCE [LARGE SCALE GENOMIC DNA]</scope>
    <source>
        <strain evidence="1 2">L2</strain>
    </source>
</reference>
<name>K7YQQ6_9PROT</name>
<dbReference type="EMBL" id="CP003539">
    <property type="protein sequence ID" value="AFX98879.1"/>
    <property type="molecule type" value="Genomic_DNA"/>
</dbReference>
<dbReference type="AlphaFoldDB" id="K7YQQ6"/>
<dbReference type="Proteomes" id="UP000010077">
    <property type="component" value="Chromosome"/>
</dbReference>